<dbReference type="PANTHER" id="PTHR41309">
    <property type="entry name" value="MEMBRANE PROTEIN-RELATED"/>
    <property type="match status" value="1"/>
</dbReference>
<feature type="transmembrane region" description="Helical" evidence="1">
    <location>
        <begin position="15"/>
        <end position="44"/>
    </location>
</feature>
<dbReference type="PANTHER" id="PTHR41309:SF2">
    <property type="entry name" value="MEMBRANE PROTEIN"/>
    <property type="match status" value="1"/>
</dbReference>
<dbReference type="Pfam" id="PF13346">
    <property type="entry name" value="ABC2_membrane_5"/>
    <property type="match status" value="1"/>
</dbReference>
<reference evidence="2 3" key="1">
    <citation type="submission" date="2023-07" db="EMBL/GenBank/DDBJ databases">
        <title>Genomic Encyclopedia of Type Strains, Phase IV (KMG-IV): sequencing the most valuable type-strain genomes for metagenomic binning, comparative biology and taxonomic classification.</title>
        <authorList>
            <person name="Goeker M."/>
        </authorList>
    </citation>
    <scope>NUCLEOTIDE SEQUENCE [LARGE SCALE GENOMIC DNA]</scope>
    <source>
        <strain evidence="2 3">DSM 17723</strain>
    </source>
</reference>
<dbReference type="RefSeq" id="WP_095300685.1">
    <property type="nucleotide sequence ID" value="NZ_CADEPK010000316.1"/>
</dbReference>
<keyword evidence="1" id="KW-1133">Transmembrane helix</keyword>
<dbReference type="Proteomes" id="UP001232245">
    <property type="component" value="Unassembled WGS sequence"/>
</dbReference>
<accession>A0ABT9Z0T2</accession>
<dbReference type="InterPro" id="IPR025699">
    <property type="entry name" value="ABC2_memb-like"/>
</dbReference>
<dbReference type="EMBL" id="JAUSTZ010000003">
    <property type="protein sequence ID" value="MDQ0225866.1"/>
    <property type="molecule type" value="Genomic_DNA"/>
</dbReference>
<feature type="transmembrane region" description="Helical" evidence="1">
    <location>
        <begin position="76"/>
        <end position="95"/>
    </location>
</feature>
<keyword evidence="1" id="KW-0472">Membrane</keyword>
<evidence type="ECO:0000256" key="1">
    <source>
        <dbReference type="SAM" id="Phobius"/>
    </source>
</evidence>
<keyword evidence="3" id="KW-1185">Reference proteome</keyword>
<organism evidence="2 3">
    <name type="scientific">Metabacillus niabensis</name>
    <dbReference type="NCBI Taxonomy" id="324854"/>
    <lineage>
        <taxon>Bacteria</taxon>
        <taxon>Bacillati</taxon>
        <taxon>Bacillota</taxon>
        <taxon>Bacilli</taxon>
        <taxon>Bacillales</taxon>
        <taxon>Bacillaceae</taxon>
        <taxon>Metabacillus</taxon>
    </lineage>
</organism>
<feature type="transmembrane region" description="Helical" evidence="1">
    <location>
        <begin position="107"/>
        <end position="128"/>
    </location>
</feature>
<name>A0ABT9Z0T2_9BACI</name>
<proteinExistence type="predicted"/>
<evidence type="ECO:0000313" key="2">
    <source>
        <dbReference type="EMBL" id="MDQ0225866.1"/>
    </source>
</evidence>
<keyword evidence="1" id="KW-0812">Transmembrane</keyword>
<sequence length="201" mass="23379">MLNLIRKDIVLQKKILLILLPILFIYLFSGSSTVLIGVLFSIVINMTAFATDEKSSINVLLNALPYTRKEIVSSKYIGAFVFTFMVLLTIFIANWVINGEIIEWEQLLFIICIVSLFISIAFPFSYFFKSQYLLIAWVISFVIYMIVSNFIFDLNTFLQDIIQTFLSFTTTQLYLLMIVFVVVLYILSWMLSIRIYSKKVF</sequence>
<gene>
    <name evidence="2" type="ORF">J2S02_002210</name>
</gene>
<feature type="transmembrane region" description="Helical" evidence="1">
    <location>
        <begin position="134"/>
        <end position="152"/>
    </location>
</feature>
<comment type="caution">
    <text evidence="2">The sequence shown here is derived from an EMBL/GenBank/DDBJ whole genome shotgun (WGS) entry which is preliminary data.</text>
</comment>
<evidence type="ECO:0000313" key="3">
    <source>
        <dbReference type="Proteomes" id="UP001232245"/>
    </source>
</evidence>
<feature type="transmembrane region" description="Helical" evidence="1">
    <location>
        <begin position="173"/>
        <end position="196"/>
    </location>
</feature>
<protein>
    <submittedName>
        <fullName evidence="2">ABC-type transport system involved in multi-copper enzyme maturation permease subunit</fullName>
    </submittedName>
</protein>